<dbReference type="EMBL" id="JABEZX010000003">
    <property type="protein sequence ID" value="MBA0551915.1"/>
    <property type="molecule type" value="Genomic_DNA"/>
</dbReference>
<evidence type="ECO:0000313" key="1">
    <source>
        <dbReference type="EMBL" id="MBA0551915.1"/>
    </source>
</evidence>
<gene>
    <name evidence="1" type="ORF">Golob_022771</name>
</gene>
<comment type="caution">
    <text evidence="1">The sequence shown here is derived from an EMBL/GenBank/DDBJ whole genome shotgun (WGS) entry which is preliminary data.</text>
</comment>
<name>A0A7J8LHI8_9ROSI</name>
<proteinExistence type="predicted"/>
<dbReference type="Proteomes" id="UP000593572">
    <property type="component" value="Unassembled WGS sequence"/>
</dbReference>
<dbReference type="AlphaFoldDB" id="A0A7J8LHI8"/>
<protein>
    <submittedName>
        <fullName evidence="1">Uncharacterized protein</fullName>
    </submittedName>
</protein>
<feature type="non-terminal residue" evidence="1">
    <location>
        <position position="29"/>
    </location>
</feature>
<organism evidence="1 2">
    <name type="scientific">Gossypium lobatum</name>
    <dbReference type="NCBI Taxonomy" id="34289"/>
    <lineage>
        <taxon>Eukaryota</taxon>
        <taxon>Viridiplantae</taxon>
        <taxon>Streptophyta</taxon>
        <taxon>Embryophyta</taxon>
        <taxon>Tracheophyta</taxon>
        <taxon>Spermatophyta</taxon>
        <taxon>Magnoliopsida</taxon>
        <taxon>eudicotyledons</taxon>
        <taxon>Gunneridae</taxon>
        <taxon>Pentapetalae</taxon>
        <taxon>rosids</taxon>
        <taxon>malvids</taxon>
        <taxon>Malvales</taxon>
        <taxon>Malvaceae</taxon>
        <taxon>Malvoideae</taxon>
        <taxon>Gossypium</taxon>
    </lineage>
</organism>
<keyword evidence="2" id="KW-1185">Reference proteome</keyword>
<reference evidence="1 2" key="1">
    <citation type="journal article" date="2019" name="Genome Biol. Evol.">
        <title>Insights into the evolution of the New World diploid cottons (Gossypium, subgenus Houzingenia) based on genome sequencing.</title>
        <authorList>
            <person name="Grover C.E."/>
            <person name="Arick M.A. 2nd"/>
            <person name="Thrash A."/>
            <person name="Conover J.L."/>
            <person name="Sanders W.S."/>
            <person name="Peterson D.G."/>
            <person name="Frelichowski J.E."/>
            <person name="Scheffler J.A."/>
            <person name="Scheffler B.E."/>
            <person name="Wendel J.F."/>
        </authorList>
    </citation>
    <scope>NUCLEOTIDE SEQUENCE [LARGE SCALE GENOMIC DNA]</scope>
    <source>
        <strain evidence="1">157</strain>
        <tissue evidence="1">Leaf</tissue>
    </source>
</reference>
<evidence type="ECO:0000313" key="2">
    <source>
        <dbReference type="Proteomes" id="UP000593572"/>
    </source>
</evidence>
<sequence>MESDESTTDGLKTMFRKVALPDYNLSSSW</sequence>
<accession>A0A7J8LHI8</accession>